<gene>
    <name evidence="8" type="ORF">MSPICULIGERA_LOCUS3519</name>
</gene>
<name>A0AA36CAK2_9BILA</name>
<comment type="similarity">
    <text evidence="2">Belongs to the CD36 family.</text>
</comment>
<dbReference type="GO" id="GO:0016020">
    <property type="term" value="C:membrane"/>
    <property type="evidence" value="ECO:0007669"/>
    <property type="project" value="UniProtKB-SubCell"/>
</dbReference>
<evidence type="ECO:0000256" key="5">
    <source>
        <dbReference type="ARBA" id="ARBA00023136"/>
    </source>
</evidence>
<comment type="caution">
    <text evidence="8">The sequence shown here is derived from an EMBL/GenBank/DDBJ whole genome shotgun (WGS) entry which is preliminary data.</text>
</comment>
<organism evidence="8 9">
    <name type="scientific">Mesorhabditis spiculigera</name>
    <dbReference type="NCBI Taxonomy" id="96644"/>
    <lineage>
        <taxon>Eukaryota</taxon>
        <taxon>Metazoa</taxon>
        <taxon>Ecdysozoa</taxon>
        <taxon>Nematoda</taxon>
        <taxon>Chromadorea</taxon>
        <taxon>Rhabditida</taxon>
        <taxon>Rhabditina</taxon>
        <taxon>Rhabditomorpha</taxon>
        <taxon>Rhabditoidea</taxon>
        <taxon>Rhabditidae</taxon>
        <taxon>Mesorhabditinae</taxon>
        <taxon>Mesorhabditis</taxon>
    </lineage>
</organism>
<comment type="subcellular location">
    <subcellularLocation>
        <location evidence="1">Membrane</location>
    </subcellularLocation>
</comment>
<protein>
    <submittedName>
        <fullName evidence="8">Uncharacterized protein</fullName>
    </submittedName>
</protein>
<dbReference type="PANTHER" id="PTHR11923:SF106">
    <property type="entry name" value="SCAVENGER RECEPTOR (CD36 FAMILY) RELATED"/>
    <property type="match status" value="1"/>
</dbReference>
<evidence type="ECO:0000256" key="7">
    <source>
        <dbReference type="SAM" id="Phobius"/>
    </source>
</evidence>
<dbReference type="Pfam" id="PF01130">
    <property type="entry name" value="CD36"/>
    <property type="match status" value="1"/>
</dbReference>
<dbReference type="AlphaFoldDB" id="A0AA36CAK2"/>
<accession>A0AA36CAK2</accession>
<keyword evidence="6" id="KW-0325">Glycoprotein</keyword>
<evidence type="ECO:0000256" key="6">
    <source>
        <dbReference type="ARBA" id="ARBA00023180"/>
    </source>
</evidence>
<keyword evidence="5 7" id="KW-0472">Membrane</keyword>
<evidence type="ECO:0000256" key="4">
    <source>
        <dbReference type="ARBA" id="ARBA00022989"/>
    </source>
</evidence>
<dbReference type="PRINTS" id="PR01609">
    <property type="entry name" value="CD36FAMILY"/>
</dbReference>
<evidence type="ECO:0000256" key="1">
    <source>
        <dbReference type="ARBA" id="ARBA00004370"/>
    </source>
</evidence>
<dbReference type="InterPro" id="IPR002159">
    <property type="entry name" value="CD36_fam"/>
</dbReference>
<keyword evidence="3 7" id="KW-0812">Transmembrane</keyword>
<keyword evidence="4 7" id="KW-1133">Transmembrane helix</keyword>
<dbReference type="EMBL" id="CATQJA010000927">
    <property type="protein sequence ID" value="CAJ0564854.1"/>
    <property type="molecule type" value="Genomic_DNA"/>
</dbReference>
<sequence>MHGFGRCFWVFAALALLLALLGVFLVGPFYFVLFEKLVHGQIPLRENEDGSYAKLTYYWQSMPVDEFWALYIFNITNPEEVVYNGEMPRLAEIGPYVYRETEFKQEIRFMDDGNTVYYRNNKSWFYRPDRSCSYCRYDDYIIMPNPAFMAVAGEMLKWNETNRHGPNNFILNLAMLLVGENPLRRIPVAGILFDSYNDPLIDLINSWLYTALLDDEGKLFGLKIPPMKALGYFPLFNHTCDEDYVAWTGKDDVKKTGVIIKWAGNTSLDWWKGDYASSLNCSDGSFNKPGLKKDEELKIFQSLGCRTFRFNYAEKGILEGIPTNNYKLKDDEFDTTIPKNYGYRYENYEKKDYAPNWPCGPNKTYNPNDARCKDVDCFPYENWCDTCCDGTHYQNTVFMPPGMVPMRCQPARDVEVPFPAFLSPPHFLWSPPEITRSIVGIEPNVARHDPSLFQVHGLTGAAVKGFVRLQISIPLFKDTMLVMMQRLQTVIIPCAWIELTVEMKDYAHRFMKLLMVTVPMIILIVGCVLIAFPLLLLISYVAIRARSRKYTSIVVPPNIRVETEDGAWK</sequence>
<evidence type="ECO:0000256" key="3">
    <source>
        <dbReference type="ARBA" id="ARBA00022692"/>
    </source>
</evidence>
<evidence type="ECO:0000313" key="9">
    <source>
        <dbReference type="Proteomes" id="UP001177023"/>
    </source>
</evidence>
<reference evidence="8" key="1">
    <citation type="submission" date="2023-06" db="EMBL/GenBank/DDBJ databases">
        <authorList>
            <person name="Delattre M."/>
        </authorList>
    </citation>
    <scope>NUCLEOTIDE SEQUENCE</scope>
    <source>
        <strain evidence="8">AF72</strain>
    </source>
</reference>
<feature type="transmembrane region" description="Helical" evidence="7">
    <location>
        <begin position="513"/>
        <end position="543"/>
    </location>
</feature>
<dbReference type="PANTHER" id="PTHR11923">
    <property type="entry name" value="SCAVENGER RECEPTOR CLASS B TYPE-1 SR-B1"/>
    <property type="match status" value="1"/>
</dbReference>
<proteinExistence type="inferred from homology"/>
<feature type="transmembrane region" description="Helical" evidence="7">
    <location>
        <begin position="7"/>
        <end position="33"/>
    </location>
</feature>
<evidence type="ECO:0000256" key="2">
    <source>
        <dbReference type="ARBA" id="ARBA00010532"/>
    </source>
</evidence>
<dbReference type="Proteomes" id="UP001177023">
    <property type="component" value="Unassembled WGS sequence"/>
</dbReference>
<feature type="non-terminal residue" evidence="8">
    <location>
        <position position="569"/>
    </location>
</feature>
<keyword evidence="9" id="KW-1185">Reference proteome</keyword>
<dbReference type="GO" id="GO:0005737">
    <property type="term" value="C:cytoplasm"/>
    <property type="evidence" value="ECO:0007669"/>
    <property type="project" value="TreeGrafter"/>
</dbReference>
<evidence type="ECO:0000313" key="8">
    <source>
        <dbReference type="EMBL" id="CAJ0564854.1"/>
    </source>
</evidence>
<dbReference type="GO" id="GO:0005044">
    <property type="term" value="F:scavenger receptor activity"/>
    <property type="evidence" value="ECO:0007669"/>
    <property type="project" value="TreeGrafter"/>
</dbReference>